<evidence type="ECO:0000313" key="15">
    <source>
        <dbReference type="Proteomes" id="UP001595897"/>
    </source>
</evidence>
<name>A0ABV9M0C1_9ALTE</name>
<evidence type="ECO:0000256" key="8">
    <source>
        <dbReference type="ARBA" id="ARBA00022833"/>
    </source>
</evidence>
<comment type="catalytic activity">
    <reaction evidence="12">
        <text>5-amino-6-(5-phospho-D-ribitylamino)uracil + NADP(+) = 5-amino-6-(5-phospho-D-ribosylamino)uracil + NADPH + H(+)</text>
        <dbReference type="Rhea" id="RHEA:17845"/>
        <dbReference type="ChEBI" id="CHEBI:15378"/>
        <dbReference type="ChEBI" id="CHEBI:57783"/>
        <dbReference type="ChEBI" id="CHEBI:58349"/>
        <dbReference type="ChEBI" id="CHEBI:58421"/>
        <dbReference type="ChEBI" id="CHEBI:58453"/>
        <dbReference type="EC" id="1.1.1.193"/>
    </reaction>
</comment>
<keyword evidence="9 12" id="KW-0521">NADP</keyword>
<evidence type="ECO:0000313" key="14">
    <source>
        <dbReference type="EMBL" id="MFC4701829.1"/>
    </source>
</evidence>
<comment type="similarity">
    <text evidence="4 12">In the N-terminal section; belongs to the cytidine and deoxycytidylate deaminase family.</text>
</comment>
<evidence type="ECO:0000256" key="3">
    <source>
        <dbReference type="ARBA" id="ARBA00004910"/>
    </source>
</evidence>
<dbReference type="PIRSF" id="PIRSF006769">
    <property type="entry name" value="RibD"/>
    <property type="match status" value="1"/>
</dbReference>
<dbReference type="InterPro" id="IPR011549">
    <property type="entry name" value="RibD_C"/>
</dbReference>
<dbReference type="GO" id="GO:0008835">
    <property type="term" value="F:diaminohydroxyphosphoribosylaminopyrimidine deaminase activity"/>
    <property type="evidence" value="ECO:0007669"/>
    <property type="project" value="UniProtKB-EC"/>
</dbReference>
<dbReference type="Proteomes" id="UP001595897">
    <property type="component" value="Unassembled WGS sequence"/>
</dbReference>
<proteinExistence type="inferred from homology"/>
<dbReference type="InterPro" id="IPR002734">
    <property type="entry name" value="RibDG_C"/>
</dbReference>
<dbReference type="PROSITE" id="PS51747">
    <property type="entry name" value="CYT_DCMP_DEAMINASES_2"/>
    <property type="match status" value="1"/>
</dbReference>
<evidence type="ECO:0000256" key="6">
    <source>
        <dbReference type="ARBA" id="ARBA00022619"/>
    </source>
</evidence>
<dbReference type="SUPFAM" id="SSF53927">
    <property type="entry name" value="Cytidine deaminase-like"/>
    <property type="match status" value="1"/>
</dbReference>
<dbReference type="NCBIfam" id="TIGR00326">
    <property type="entry name" value="eubact_ribD"/>
    <property type="match status" value="1"/>
</dbReference>
<evidence type="ECO:0000256" key="5">
    <source>
        <dbReference type="ARBA" id="ARBA00007417"/>
    </source>
</evidence>
<dbReference type="Gene3D" id="3.40.430.10">
    <property type="entry name" value="Dihydrofolate Reductase, subunit A"/>
    <property type="match status" value="1"/>
</dbReference>
<evidence type="ECO:0000256" key="4">
    <source>
        <dbReference type="ARBA" id="ARBA00005259"/>
    </source>
</evidence>
<evidence type="ECO:0000256" key="12">
    <source>
        <dbReference type="PIRNR" id="PIRNR006769"/>
    </source>
</evidence>
<evidence type="ECO:0000259" key="13">
    <source>
        <dbReference type="PROSITE" id="PS51747"/>
    </source>
</evidence>
<keyword evidence="7 12" id="KW-0479">Metal-binding</keyword>
<evidence type="ECO:0000256" key="1">
    <source>
        <dbReference type="ARBA" id="ARBA00002151"/>
    </source>
</evidence>
<comment type="pathway">
    <text evidence="2 12">Cofactor biosynthesis; riboflavin biosynthesis; 5-amino-6-(D-ribitylamino)uracil from GTP: step 2/4.</text>
</comment>
<dbReference type="PANTHER" id="PTHR38011:SF7">
    <property type="entry name" value="2,5-DIAMINO-6-RIBOSYLAMINO-4(3H)-PYRIMIDINONE 5'-PHOSPHATE REDUCTASE"/>
    <property type="match status" value="1"/>
</dbReference>
<dbReference type="EC" id="1.1.1.193" evidence="12"/>
<dbReference type="NCBIfam" id="TIGR00227">
    <property type="entry name" value="ribD_Cterm"/>
    <property type="match status" value="1"/>
</dbReference>
<evidence type="ECO:0000256" key="2">
    <source>
        <dbReference type="ARBA" id="ARBA00004882"/>
    </source>
</evidence>
<accession>A0ABV9M0C1</accession>
<keyword evidence="11" id="KW-0511">Multifunctional enzyme</keyword>
<feature type="domain" description="CMP/dCMP-type deaminase" evidence="13">
    <location>
        <begin position="9"/>
        <end position="132"/>
    </location>
</feature>
<comment type="function">
    <text evidence="1 12">Converts 2,5-diamino-6-(ribosylamino)-4(3h)-pyrimidinone 5'-phosphate into 5-amino-6-(ribosylamino)-2,4(1h,3h)-pyrimidinedione 5'-phosphate.</text>
</comment>
<organism evidence="14 15">
    <name type="scientific">Glaciecola siphonariae</name>
    <dbReference type="NCBI Taxonomy" id="521012"/>
    <lineage>
        <taxon>Bacteria</taxon>
        <taxon>Pseudomonadati</taxon>
        <taxon>Pseudomonadota</taxon>
        <taxon>Gammaproteobacteria</taxon>
        <taxon>Alteromonadales</taxon>
        <taxon>Alteromonadaceae</taxon>
        <taxon>Glaciecola</taxon>
    </lineage>
</organism>
<comment type="cofactor">
    <cofactor evidence="12">
        <name>Zn(2+)</name>
        <dbReference type="ChEBI" id="CHEBI:29105"/>
    </cofactor>
    <text evidence="12">Binds 1 zinc ion.</text>
</comment>
<evidence type="ECO:0000256" key="9">
    <source>
        <dbReference type="ARBA" id="ARBA00022857"/>
    </source>
</evidence>
<dbReference type="PANTHER" id="PTHR38011">
    <property type="entry name" value="DIHYDROFOLATE REDUCTASE FAMILY PROTEIN (AFU_ORTHOLOGUE AFUA_8G06820)"/>
    <property type="match status" value="1"/>
</dbReference>
<keyword evidence="6 12" id="KW-0686">Riboflavin biosynthesis</keyword>
<dbReference type="EC" id="3.5.4.26" evidence="12"/>
<dbReference type="InterPro" id="IPR002125">
    <property type="entry name" value="CMP_dCMP_dom"/>
</dbReference>
<dbReference type="InterPro" id="IPR024072">
    <property type="entry name" value="DHFR-like_dom_sf"/>
</dbReference>
<dbReference type="Gene3D" id="3.40.140.10">
    <property type="entry name" value="Cytidine Deaminase, domain 2"/>
    <property type="match status" value="1"/>
</dbReference>
<dbReference type="CDD" id="cd01284">
    <property type="entry name" value="Riboflavin_deaminase-reductase"/>
    <property type="match status" value="1"/>
</dbReference>
<comment type="similarity">
    <text evidence="5 12">In the C-terminal section; belongs to the HTP reductase family.</text>
</comment>
<dbReference type="InterPro" id="IPR050765">
    <property type="entry name" value="Riboflavin_Biosynth_HTPR"/>
</dbReference>
<comment type="pathway">
    <text evidence="3 12">Cofactor biosynthesis; riboflavin biosynthesis; 5-amino-6-(D-ribitylamino)uracil from GTP: step 3/4.</text>
</comment>
<protein>
    <recommendedName>
        <fullName evidence="12">Riboflavin biosynthesis protein RibD</fullName>
    </recommendedName>
    <domain>
        <recommendedName>
            <fullName evidence="12">Diaminohydroxyphosphoribosylaminopyrimidine deaminase</fullName>
            <shortName evidence="12">DRAP deaminase</shortName>
            <ecNumber evidence="12">3.5.4.26</ecNumber>
        </recommendedName>
        <alternativeName>
            <fullName evidence="12">Riboflavin-specific deaminase</fullName>
        </alternativeName>
    </domain>
    <domain>
        <recommendedName>
            <fullName evidence="12">5-amino-6-(5-phosphoribosylamino)uracil reductase</fullName>
            <ecNumber evidence="12">1.1.1.193</ecNumber>
        </recommendedName>
        <alternativeName>
            <fullName evidence="12">HTP reductase</fullName>
        </alternativeName>
    </domain>
</protein>
<sequence length="380" mass="40844">MMAQAQFSEQDAKFMALALSLAKRGELSVSPNPSVGCVLVSDQGKLVGQGFHVRAGEPHAEVIALAQAGSHAKGATAYVTLEPCAHHGRTGPCAQALVNAGVVKVIAATLDPNPLVAGKGMAMLEQASIHTSSGLMEKHAQAINAAFFTRMLTKRPYVILKLAASLDGKTALANGESQWITSPQARRDVQLERARSCAILSGSGTVLSDNPRLNVRADELSPSNAEAFAKRGKQPLRVIVDGQNQLNHHLHLLQDGQATRVYNHRFDSSIANDFVTQVQLDRKQNGRHVDLARMLDDLGHEQINRVWVEAGAKLAGALLDADLVDELVLYMAPKLLGGNAMELVSTQTKTHLNQALNAPISELKQIGPDIKLRCQLKQRG</sequence>
<evidence type="ECO:0000256" key="7">
    <source>
        <dbReference type="ARBA" id="ARBA00022723"/>
    </source>
</evidence>
<dbReference type="InterPro" id="IPR004794">
    <property type="entry name" value="Eubact_RibD"/>
</dbReference>
<gene>
    <name evidence="14" type="primary">ribD</name>
    <name evidence="14" type="ORF">ACFO4O_16895</name>
</gene>
<reference evidence="15" key="1">
    <citation type="journal article" date="2019" name="Int. J. Syst. Evol. Microbiol.">
        <title>The Global Catalogue of Microorganisms (GCM) 10K type strain sequencing project: providing services to taxonomists for standard genome sequencing and annotation.</title>
        <authorList>
            <consortium name="The Broad Institute Genomics Platform"/>
            <consortium name="The Broad Institute Genome Sequencing Center for Infectious Disease"/>
            <person name="Wu L."/>
            <person name="Ma J."/>
        </authorList>
    </citation>
    <scope>NUCLEOTIDE SEQUENCE [LARGE SCALE GENOMIC DNA]</scope>
    <source>
        <strain evidence="15">KACC 12507</strain>
    </source>
</reference>
<dbReference type="Pfam" id="PF01872">
    <property type="entry name" value="RibD_C"/>
    <property type="match status" value="1"/>
</dbReference>
<keyword evidence="8 12" id="KW-0862">Zinc</keyword>
<dbReference type="InterPro" id="IPR016193">
    <property type="entry name" value="Cytidine_deaminase-like"/>
</dbReference>
<comment type="catalytic activity">
    <reaction evidence="12">
        <text>2,5-diamino-6-hydroxy-4-(5-phosphoribosylamino)-pyrimidine + H2O + H(+) = 5-amino-6-(5-phospho-D-ribosylamino)uracil + NH4(+)</text>
        <dbReference type="Rhea" id="RHEA:21868"/>
        <dbReference type="ChEBI" id="CHEBI:15377"/>
        <dbReference type="ChEBI" id="CHEBI:15378"/>
        <dbReference type="ChEBI" id="CHEBI:28938"/>
        <dbReference type="ChEBI" id="CHEBI:58453"/>
        <dbReference type="ChEBI" id="CHEBI:58614"/>
        <dbReference type="EC" id="3.5.4.26"/>
    </reaction>
</comment>
<evidence type="ECO:0000256" key="11">
    <source>
        <dbReference type="ARBA" id="ARBA00023268"/>
    </source>
</evidence>
<keyword evidence="15" id="KW-1185">Reference proteome</keyword>
<dbReference type="PROSITE" id="PS00903">
    <property type="entry name" value="CYT_DCMP_DEAMINASES_1"/>
    <property type="match status" value="1"/>
</dbReference>
<keyword evidence="12 14" id="KW-0378">Hydrolase</keyword>
<comment type="caution">
    <text evidence="14">The sequence shown here is derived from an EMBL/GenBank/DDBJ whole genome shotgun (WGS) entry which is preliminary data.</text>
</comment>
<dbReference type="GO" id="GO:0008703">
    <property type="term" value="F:5-amino-6-(5-phosphoribosylamino)uracil reductase activity"/>
    <property type="evidence" value="ECO:0007669"/>
    <property type="project" value="UniProtKB-EC"/>
</dbReference>
<dbReference type="Pfam" id="PF00383">
    <property type="entry name" value="dCMP_cyt_deam_1"/>
    <property type="match status" value="1"/>
</dbReference>
<dbReference type="EMBL" id="JBHSGU010000029">
    <property type="protein sequence ID" value="MFC4701829.1"/>
    <property type="molecule type" value="Genomic_DNA"/>
</dbReference>
<evidence type="ECO:0000256" key="10">
    <source>
        <dbReference type="ARBA" id="ARBA00023002"/>
    </source>
</evidence>
<dbReference type="SUPFAM" id="SSF53597">
    <property type="entry name" value="Dihydrofolate reductase-like"/>
    <property type="match status" value="1"/>
</dbReference>
<keyword evidence="10 12" id="KW-0560">Oxidoreductase</keyword>
<dbReference type="RefSeq" id="WP_382410670.1">
    <property type="nucleotide sequence ID" value="NZ_JBHSGU010000029.1"/>
</dbReference>
<dbReference type="InterPro" id="IPR016192">
    <property type="entry name" value="APOBEC/CMP_deaminase_Zn-bd"/>
</dbReference>